<dbReference type="EMBL" id="CP102290">
    <property type="protein sequence ID" value="UWP59591.1"/>
    <property type="molecule type" value="Genomic_DNA"/>
</dbReference>
<evidence type="ECO:0000313" key="3">
    <source>
        <dbReference type="Proteomes" id="UP001060164"/>
    </source>
</evidence>
<dbReference type="InterPro" id="IPR007624">
    <property type="entry name" value="RNA_pol_sigma70_r3"/>
</dbReference>
<dbReference type="RefSeq" id="WP_028527820.1">
    <property type="nucleotide sequence ID" value="NZ_CABLBR010000005.1"/>
</dbReference>
<gene>
    <name evidence="2" type="ORF">NQ502_00580</name>
</gene>
<feature type="domain" description="RNA polymerase sigma-70 region 3" evidence="1">
    <location>
        <begin position="183"/>
        <end position="220"/>
    </location>
</feature>
<dbReference type="PANTHER" id="PTHR30603:SF47">
    <property type="entry name" value="RNA POLYMERASE SIGMA FACTOR SIGD, CHLOROPLASTIC"/>
    <property type="match status" value="1"/>
</dbReference>
<name>A0ABY5VH96_9FIRM</name>
<dbReference type="Gene3D" id="1.20.120.1810">
    <property type="match status" value="1"/>
</dbReference>
<evidence type="ECO:0000313" key="2">
    <source>
        <dbReference type="EMBL" id="UWP59591.1"/>
    </source>
</evidence>
<sequence length="236" mass="27068">MNDKEQFQKKLRSLMELDGKMTEERVRQHFQGIELSDGQLSMIMGYVSEQKKETVLTEEEEEYLREYQEMLESVKQVSEGEKLELLKQAAAGNALAREELTGCYLGEVVRSARKLHREGIFIGDLIQEGNIGLTIALGSLKSQDGADEFIQSCIEREMRRLLLETENKNVGDHKMIVRVKALEESISKLEKELGRKVYLEEIAYDMGISEEEVRSILKLTGEMPDEEISENENIDM</sequence>
<keyword evidence="3" id="KW-1185">Reference proteome</keyword>
<dbReference type="SUPFAM" id="SSF88659">
    <property type="entry name" value="Sigma3 and sigma4 domains of RNA polymerase sigma factors"/>
    <property type="match status" value="1"/>
</dbReference>
<dbReference type="SUPFAM" id="SSF88946">
    <property type="entry name" value="Sigma2 domain of RNA polymerase sigma factors"/>
    <property type="match status" value="1"/>
</dbReference>
<dbReference type="Pfam" id="PF04539">
    <property type="entry name" value="Sigma70_r3"/>
    <property type="match status" value="1"/>
</dbReference>
<evidence type="ECO:0000259" key="1">
    <source>
        <dbReference type="Pfam" id="PF04539"/>
    </source>
</evidence>
<accession>A0ABY5VH96</accession>
<reference evidence="2" key="1">
    <citation type="journal article" date="2022" name="Cell">
        <title>Design, construction, and in vivo augmentation of a complex gut microbiome.</title>
        <authorList>
            <person name="Cheng A.G."/>
            <person name="Ho P.Y."/>
            <person name="Aranda-Diaz A."/>
            <person name="Jain S."/>
            <person name="Yu F.B."/>
            <person name="Meng X."/>
            <person name="Wang M."/>
            <person name="Iakiviak M."/>
            <person name="Nagashima K."/>
            <person name="Zhao A."/>
            <person name="Murugkar P."/>
            <person name="Patil A."/>
            <person name="Atabakhsh K."/>
            <person name="Weakley A."/>
            <person name="Yan J."/>
            <person name="Brumbaugh A.R."/>
            <person name="Higginbottom S."/>
            <person name="Dimas A."/>
            <person name="Shiver A.L."/>
            <person name="Deutschbauer A."/>
            <person name="Neff N."/>
            <person name="Sonnenburg J.L."/>
            <person name="Huang K.C."/>
            <person name="Fischbach M.A."/>
        </authorList>
    </citation>
    <scope>NUCLEOTIDE SEQUENCE</scope>
    <source>
        <strain evidence="2">DSM 19829</strain>
    </source>
</reference>
<dbReference type="InterPro" id="IPR013324">
    <property type="entry name" value="RNA_pol_sigma_r3/r4-like"/>
</dbReference>
<dbReference type="InterPro" id="IPR013325">
    <property type="entry name" value="RNA_pol_sigma_r2"/>
</dbReference>
<dbReference type="Proteomes" id="UP001060164">
    <property type="component" value="Chromosome"/>
</dbReference>
<dbReference type="PANTHER" id="PTHR30603">
    <property type="entry name" value="RNA POLYMERASE SIGMA FACTOR RPO"/>
    <property type="match status" value="1"/>
</dbReference>
<protein>
    <recommendedName>
        <fullName evidence="1">RNA polymerase sigma-70 region 3 domain-containing protein</fullName>
    </recommendedName>
</protein>
<proteinExistence type="predicted"/>
<dbReference type="Gene3D" id="1.20.140.160">
    <property type="match status" value="1"/>
</dbReference>
<dbReference type="InterPro" id="IPR050239">
    <property type="entry name" value="Sigma-70_RNA_pol_init_factors"/>
</dbReference>
<organism evidence="2 3">
    <name type="scientific">Ruminococcus gauvreauii</name>
    <dbReference type="NCBI Taxonomy" id="438033"/>
    <lineage>
        <taxon>Bacteria</taxon>
        <taxon>Bacillati</taxon>
        <taxon>Bacillota</taxon>
        <taxon>Clostridia</taxon>
        <taxon>Eubacteriales</taxon>
        <taxon>Oscillospiraceae</taxon>
        <taxon>Ruminococcus</taxon>
    </lineage>
</organism>